<dbReference type="GO" id="GO:0043539">
    <property type="term" value="F:protein serine/threonine kinase activator activity"/>
    <property type="evidence" value="ECO:0007669"/>
    <property type="project" value="InterPro"/>
</dbReference>
<dbReference type="GO" id="GO:0004672">
    <property type="term" value="F:protein kinase activity"/>
    <property type="evidence" value="ECO:0007669"/>
    <property type="project" value="InterPro"/>
</dbReference>
<dbReference type="Proteomes" id="UP000784294">
    <property type="component" value="Unassembled WGS sequence"/>
</dbReference>
<dbReference type="Pfam" id="PF00069">
    <property type="entry name" value="Pkinase"/>
    <property type="match status" value="1"/>
</dbReference>
<reference evidence="4" key="1">
    <citation type="submission" date="2018-11" db="EMBL/GenBank/DDBJ databases">
        <authorList>
            <consortium name="Pathogen Informatics"/>
        </authorList>
    </citation>
    <scope>NUCLEOTIDE SEQUENCE</scope>
</reference>
<dbReference type="PANTHER" id="PTHR48014:SF21">
    <property type="entry name" value="SERINE_THREONINE-PROTEIN KINASE FRAY2"/>
    <property type="match status" value="1"/>
</dbReference>
<gene>
    <name evidence="4" type="ORF">PXEA_LOCUS21977</name>
</gene>
<dbReference type="InterPro" id="IPR047173">
    <property type="entry name" value="STRAD_A/B-like"/>
</dbReference>
<dbReference type="EMBL" id="CAAALY010095772">
    <property type="protein sequence ID" value="VEL28537.1"/>
    <property type="molecule type" value="Genomic_DNA"/>
</dbReference>
<keyword evidence="2" id="KW-0547">Nucleotide-binding</keyword>
<evidence type="ECO:0000256" key="2">
    <source>
        <dbReference type="PROSITE-ProRule" id="PRU10141"/>
    </source>
</evidence>
<dbReference type="PROSITE" id="PS50011">
    <property type="entry name" value="PROTEIN_KINASE_DOM"/>
    <property type="match status" value="1"/>
</dbReference>
<evidence type="ECO:0000313" key="5">
    <source>
        <dbReference type="Proteomes" id="UP000784294"/>
    </source>
</evidence>
<sequence length="165" mass="18519">MSEAQQSSSGLDAPIQWPVTRSAYKIIHSIGQGATSVVHEAECIPLAKKCAIKIINLEKCSTSASLDEINREIKSMKNMKNECIVAYYASFVDKTELLIVMDLCQRGGSLLDVIKFTHSKRDITYGVFDENTIATILKDVLRGLAYIHENGLVHRRFMRIHNSVY</sequence>
<feature type="domain" description="Protein kinase" evidence="3">
    <location>
        <begin position="24"/>
        <end position="165"/>
    </location>
</feature>
<keyword evidence="5" id="KW-1185">Reference proteome</keyword>
<name>A0A448X5E9_9PLAT</name>
<accession>A0A448X5E9</accession>
<proteinExistence type="inferred from homology"/>
<dbReference type="GO" id="GO:0005524">
    <property type="term" value="F:ATP binding"/>
    <property type="evidence" value="ECO:0007669"/>
    <property type="project" value="UniProtKB-UniRule"/>
</dbReference>
<evidence type="ECO:0000313" key="4">
    <source>
        <dbReference type="EMBL" id="VEL28537.1"/>
    </source>
</evidence>
<protein>
    <recommendedName>
        <fullName evidence="3">Protein kinase domain-containing protein</fullName>
    </recommendedName>
</protein>
<dbReference type="InterPro" id="IPR017441">
    <property type="entry name" value="Protein_kinase_ATP_BS"/>
</dbReference>
<comment type="caution">
    <text evidence="4">The sequence shown here is derived from an EMBL/GenBank/DDBJ whole genome shotgun (WGS) entry which is preliminary data.</text>
</comment>
<dbReference type="Gene3D" id="1.10.510.10">
    <property type="entry name" value="Transferase(Phosphotransferase) domain 1"/>
    <property type="match status" value="1"/>
</dbReference>
<dbReference type="PANTHER" id="PTHR48014">
    <property type="entry name" value="SERINE/THREONINE-PROTEIN KINASE FRAY2"/>
    <property type="match status" value="1"/>
</dbReference>
<dbReference type="PROSITE" id="PS00107">
    <property type="entry name" value="PROTEIN_KINASE_ATP"/>
    <property type="match status" value="1"/>
</dbReference>
<organism evidence="4 5">
    <name type="scientific">Protopolystoma xenopodis</name>
    <dbReference type="NCBI Taxonomy" id="117903"/>
    <lineage>
        <taxon>Eukaryota</taxon>
        <taxon>Metazoa</taxon>
        <taxon>Spiralia</taxon>
        <taxon>Lophotrochozoa</taxon>
        <taxon>Platyhelminthes</taxon>
        <taxon>Monogenea</taxon>
        <taxon>Polyopisthocotylea</taxon>
        <taxon>Polystomatidea</taxon>
        <taxon>Polystomatidae</taxon>
        <taxon>Protopolystoma</taxon>
    </lineage>
</organism>
<dbReference type="SUPFAM" id="SSF56112">
    <property type="entry name" value="Protein kinase-like (PK-like)"/>
    <property type="match status" value="1"/>
</dbReference>
<feature type="binding site" evidence="2">
    <location>
        <position position="53"/>
    </location>
    <ligand>
        <name>ATP</name>
        <dbReference type="ChEBI" id="CHEBI:30616"/>
    </ligand>
</feature>
<dbReference type="SMART" id="SM00220">
    <property type="entry name" value="S_TKc"/>
    <property type="match status" value="1"/>
</dbReference>
<comment type="similarity">
    <text evidence="1">Belongs to the protein kinase superfamily. STE Ser/Thr protein kinase family. STE20 subfamily.</text>
</comment>
<dbReference type="GO" id="GO:0006611">
    <property type="term" value="P:protein export from nucleus"/>
    <property type="evidence" value="ECO:0007669"/>
    <property type="project" value="TreeGrafter"/>
</dbReference>
<dbReference type="OrthoDB" id="8693905at2759"/>
<keyword evidence="2" id="KW-0067">ATP-binding</keyword>
<dbReference type="Gene3D" id="3.30.200.20">
    <property type="entry name" value="Phosphorylase Kinase, domain 1"/>
    <property type="match status" value="1"/>
</dbReference>
<evidence type="ECO:0000259" key="3">
    <source>
        <dbReference type="PROSITE" id="PS50011"/>
    </source>
</evidence>
<evidence type="ECO:0000256" key="1">
    <source>
        <dbReference type="ARBA" id="ARBA00008874"/>
    </source>
</evidence>
<dbReference type="AlphaFoldDB" id="A0A448X5E9"/>
<dbReference type="InterPro" id="IPR000719">
    <property type="entry name" value="Prot_kinase_dom"/>
</dbReference>
<dbReference type="GO" id="GO:1902554">
    <property type="term" value="C:serine/threonine protein kinase complex"/>
    <property type="evidence" value="ECO:0007669"/>
    <property type="project" value="TreeGrafter"/>
</dbReference>
<dbReference type="InterPro" id="IPR011009">
    <property type="entry name" value="Kinase-like_dom_sf"/>
</dbReference>